<dbReference type="RefSeq" id="WP_061833185.1">
    <property type="nucleotide sequence ID" value="NZ_LUKE01000001.1"/>
</dbReference>
<organism evidence="2 3">
    <name type="scientific">Bdellovibrio bacteriovorus</name>
    <dbReference type="NCBI Taxonomy" id="959"/>
    <lineage>
        <taxon>Bacteria</taxon>
        <taxon>Pseudomonadati</taxon>
        <taxon>Bdellovibrionota</taxon>
        <taxon>Bdellovibrionia</taxon>
        <taxon>Bdellovibrionales</taxon>
        <taxon>Pseudobdellovibrionaceae</taxon>
        <taxon>Bdellovibrio</taxon>
    </lineage>
</organism>
<reference evidence="2 3" key="1">
    <citation type="submission" date="2016-03" db="EMBL/GenBank/DDBJ databases">
        <authorList>
            <person name="Ploux O."/>
        </authorList>
    </citation>
    <scope>NUCLEOTIDE SEQUENCE [LARGE SCALE GENOMIC DNA]</scope>
    <source>
        <strain evidence="2 3">R0</strain>
    </source>
</reference>
<protein>
    <submittedName>
        <fullName evidence="2">Uncharacterized protein</fullName>
    </submittedName>
</protein>
<keyword evidence="3" id="KW-1185">Reference proteome</keyword>
<dbReference type="AlphaFoldDB" id="A0A150WMB9"/>
<feature type="chain" id="PRO_5007573237" evidence="1">
    <location>
        <begin position="25"/>
        <end position="343"/>
    </location>
</feature>
<accession>A0A150WMB9</accession>
<proteinExistence type="predicted"/>
<dbReference type="EMBL" id="LUKE01000001">
    <property type="protein sequence ID" value="KYG65641.1"/>
    <property type="molecule type" value="Genomic_DNA"/>
</dbReference>
<feature type="signal peptide" evidence="1">
    <location>
        <begin position="1"/>
        <end position="24"/>
    </location>
</feature>
<keyword evidence="1" id="KW-0732">Signal</keyword>
<evidence type="ECO:0000313" key="3">
    <source>
        <dbReference type="Proteomes" id="UP000075320"/>
    </source>
</evidence>
<name>A0A150WMB9_BDEBC</name>
<comment type="caution">
    <text evidence="2">The sequence shown here is derived from an EMBL/GenBank/DDBJ whole genome shotgun (WGS) entry which is preliminary data.</text>
</comment>
<evidence type="ECO:0000256" key="1">
    <source>
        <dbReference type="SAM" id="SignalP"/>
    </source>
</evidence>
<evidence type="ECO:0000313" key="2">
    <source>
        <dbReference type="EMBL" id="KYG65641.1"/>
    </source>
</evidence>
<dbReference type="OrthoDB" id="5289545at2"/>
<gene>
    <name evidence="2" type="ORF">AZI86_00760</name>
</gene>
<sequence>MLLSRGLKLSIIAVLLSASVVAPASELPSSLRGGSSRFISRALGSSCYTMDSVERGLPCNPASVAKERKSRFDADLLMGSHLKYIQEAQDILGGNDSPEAVSKFFSHRDSMQGEASFEASFQASTWGLGVEPYRFIAVTRMENPALPMVDVTIAQEQSVRAQVATYAGENFYAGVQARYTHVKFIGQYFALTEAFAGDKNELFQTRTQDLIYLEPGFLFSWEEQPWKPQVSAVLANWGYSSEKTAEYPIQPEGLLGASIKPFVPLGLLELGVQFQINAQTKNARDALRASVAYQLGILHLIASASDYDRSAGFTVSFRSFSSGLSYWDQDDSRGVFISFLVTL</sequence>
<dbReference type="Proteomes" id="UP000075320">
    <property type="component" value="Unassembled WGS sequence"/>
</dbReference>